<dbReference type="AlphaFoldDB" id="A0A0S4IRQ9"/>
<proteinExistence type="predicted"/>
<dbReference type="VEuPathDB" id="TriTrypDB:BSAL_56890"/>
<accession>A0A0S4IRQ9</accession>
<evidence type="ECO:0000313" key="1">
    <source>
        <dbReference type="EMBL" id="CUE86782.1"/>
    </source>
</evidence>
<reference evidence="2" key="1">
    <citation type="submission" date="2015-09" db="EMBL/GenBank/DDBJ databases">
        <authorList>
            <consortium name="Pathogen Informatics"/>
        </authorList>
    </citation>
    <scope>NUCLEOTIDE SEQUENCE [LARGE SCALE GENOMIC DNA]</scope>
    <source>
        <strain evidence="2">Lake Konstanz</strain>
    </source>
</reference>
<sequence length="445" mass="50901">MSSIQIAEDLLPTSAPSQYHAEDHKTRHRRIVQGLWSFFLLTVIVYLTCQVENLIEEHDEEAPLVNKNFSRRGYFGGPDSRHGNLTGHFGWKFVTYIPSDLEVRWAHDVVPFARTADWSPLVAKYRDAALSVVEQSRGLTTPHQPYNFTVKEVNDQCRRYVADARSMHHKLNNNTHDTTCLDYADIQLNATLFSRFIYEFACLGAPCDPNNLLVNAPALGSQHTSYIEPLFGILRHPLNFITSDYLKYTNRLNKSYILVDKWALHNLGTRWRQKSKRSFLFDVGANTYHGQGGDDSSQHWFFGLGDCMCAPFTESFLWERTERRVEPAPPKTAPSLPLVQLPSVRGAWLVAKPAEPSSGKSDHGDVVTMKIDFDALEIEQQLINTILEDRDVSSRIDELFYEDHVVMAWMTQVWGVSRTSNRTAVDSLQTFRRLREAGIRAHSWV</sequence>
<dbReference type="Proteomes" id="UP000051952">
    <property type="component" value="Unassembled WGS sequence"/>
</dbReference>
<organism evidence="1 2">
    <name type="scientific">Bodo saltans</name>
    <name type="common">Flagellated protozoan</name>
    <dbReference type="NCBI Taxonomy" id="75058"/>
    <lineage>
        <taxon>Eukaryota</taxon>
        <taxon>Discoba</taxon>
        <taxon>Euglenozoa</taxon>
        <taxon>Kinetoplastea</taxon>
        <taxon>Metakinetoplastina</taxon>
        <taxon>Eubodonida</taxon>
        <taxon>Bodonidae</taxon>
        <taxon>Bodo</taxon>
    </lineage>
</organism>
<gene>
    <name evidence="1" type="ORF">BSAL_56890</name>
</gene>
<protein>
    <submittedName>
        <fullName evidence="1">Uncharacterized protein</fullName>
    </submittedName>
</protein>
<evidence type="ECO:0000313" key="2">
    <source>
        <dbReference type="Proteomes" id="UP000051952"/>
    </source>
</evidence>
<keyword evidence="2" id="KW-1185">Reference proteome</keyword>
<dbReference type="EMBL" id="CYKH01000205">
    <property type="protein sequence ID" value="CUE86782.1"/>
    <property type="molecule type" value="Genomic_DNA"/>
</dbReference>
<name>A0A0S4IRQ9_BODSA</name>
<dbReference type="OrthoDB" id="9981477at2759"/>